<feature type="region of interest" description="Disordered" evidence="1">
    <location>
        <begin position="14"/>
        <end position="45"/>
    </location>
</feature>
<name>A0AAV4ULT1_CAEEX</name>
<evidence type="ECO:0000256" key="1">
    <source>
        <dbReference type="SAM" id="MobiDB-lite"/>
    </source>
</evidence>
<keyword evidence="3" id="KW-1185">Reference proteome</keyword>
<evidence type="ECO:0000313" key="3">
    <source>
        <dbReference type="Proteomes" id="UP001054945"/>
    </source>
</evidence>
<dbReference type="AlphaFoldDB" id="A0AAV4ULT1"/>
<accession>A0AAV4ULT1</accession>
<reference evidence="2 3" key="1">
    <citation type="submission" date="2021-06" db="EMBL/GenBank/DDBJ databases">
        <title>Caerostris extrusa draft genome.</title>
        <authorList>
            <person name="Kono N."/>
            <person name="Arakawa K."/>
        </authorList>
    </citation>
    <scope>NUCLEOTIDE SEQUENCE [LARGE SCALE GENOMIC DNA]</scope>
</reference>
<dbReference type="EMBL" id="BPLR01013084">
    <property type="protein sequence ID" value="GIY58655.1"/>
    <property type="molecule type" value="Genomic_DNA"/>
</dbReference>
<dbReference type="Proteomes" id="UP001054945">
    <property type="component" value="Unassembled WGS sequence"/>
</dbReference>
<organism evidence="2 3">
    <name type="scientific">Caerostris extrusa</name>
    <name type="common">Bark spider</name>
    <name type="synonym">Caerostris bankana</name>
    <dbReference type="NCBI Taxonomy" id="172846"/>
    <lineage>
        <taxon>Eukaryota</taxon>
        <taxon>Metazoa</taxon>
        <taxon>Ecdysozoa</taxon>
        <taxon>Arthropoda</taxon>
        <taxon>Chelicerata</taxon>
        <taxon>Arachnida</taxon>
        <taxon>Araneae</taxon>
        <taxon>Araneomorphae</taxon>
        <taxon>Entelegynae</taxon>
        <taxon>Araneoidea</taxon>
        <taxon>Araneidae</taxon>
        <taxon>Caerostris</taxon>
    </lineage>
</organism>
<protein>
    <submittedName>
        <fullName evidence="2">Uncharacterized protein</fullName>
    </submittedName>
</protein>
<gene>
    <name evidence="2" type="ORF">CEXT_467041</name>
</gene>
<comment type="caution">
    <text evidence="2">The sequence shown here is derived from an EMBL/GenBank/DDBJ whole genome shotgun (WGS) entry which is preliminary data.</text>
</comment>
<proteinExistence type="predicted"/>
<evidence type="ECO:0000313" key="2">
    <source>
        <dbReference type="EMBL" id="GIY58655.1"/>
    </source>
</evidence>
<sequence>MRVRDVQSVLWTSSLPHLSGNESHPLRSGISPPPPPPPHSGDLVMRTGVLNRGRLSPRALHTRPDRMVLAPRLYGSSSNFMVVEMAGVNRAGEICSPNRIRTVRGTWFCSTSE</sequence>